<proteinExistence type="predicted"/>
<dbReference type="EMBL" id="ATGI01000006">
    <property type="protein sequence ID" value="EPF79738.1"/>
    <property type="molecule type" value="Genomic_DNA"/>
</dbReference>
<protein>
    <submittedName>
        <fullName evidence="1">Uncharacterized protein</fullName>
    </submittedName>
</protein>
<dbReference type="Proteomes" id="UP000014568">
    <property type="component" value="Unassembled WGS sequence"/>
</dbReference>
<comment type="caution">
    <text evidence="1">The sequence shown here is derived from an EMBL/GenBank/DDBJ whole genome shotgun (WGS) entry which is preliminary data.</text>
</comment>
<keyword evidence="2" id="KW-1185">Reference proteome</keyword>
<dbReference type="PATRIC" id="fig|421052.3.peg.615"/>
<evidence type="ECO:0000313" key="1">
    <source>
        <dbReference type="EMBL" id="EPF79738.1"/>
    </source>
</evidence>
<sequence length="191" mass="22494">MRIFIYFLLTCIVVPAYAESKIYAKYDATCDEKNEKFYKEKKLLISNRYKILSVLNLDKTRKIYILDRGFSPKKSEECRYSDPTIHSYVFVLQKGRASPYINEKILSNMNYISDISIEKSIRGFIISFVYGQSSTFKKMMHFEEVEGKGFFLKKVITEKVVPDGMNGNQTIQNLPLEMQYELTHVELYQFF</sequence>
<accession>S3NN54</accession>
<evidence type="ECO:0000313" key="2">
    <source>
        <dbReference type="Proteomes" id="UP000014568"/>
    </source>
</evidence>
<dbReference type="HOGENOM" id="CLU_1418808_0_0_6"/>
<reference evidence="1 2" key="1">
    <citation type="submission" date="2013-06" db="EMBL/GenBank/DDBJ databases">
        <title>The Genome Sequence of Acinetobacter rudis CIP 110305.</title>
        <authorList>
            <consortium name="The Broad Institute Genome Sequencing Platform"/>
            <consortium name="The Broad Institute Genome Sequencing Center for Infectious Disease"/>
            <person name="Cerqueira G."/>
            <person name="Feldgarden M."/>
            <person name="Courvalin P."/>
            <person name="Perichon B."/>
            <person name="Grillot-Courvalin C."/>
            <person name="Clermont D."/>
            <person name="Rocha E."/>
            <person name="Yoon E.-J."/>
            <person name="Nemec A."/>
            <person name="Young S.K."/>
            <person name="Zeng Q."/>
            <person name="Gargeya S."/>
            <person name="Fitzgerald M."/>
            <person name="Abouelleil A."/>
            <person name="Alvarado L."/>
            <person name="Berlin A.M."/>
            <person name="Chapman S.B."/>
            <person name="Dewar J."/>
            <person name="Goldberg J."/>
            <person name="Griggs A."/>
            <person name="Gujja S."/>
            <person name="Hansen M."/>
            <person name="Howarth C."/>
            <person name="Imamovic A."/>
            <person name="Larimer J."/>
            <person name="McCowan C."/>
            <person name="Murphy C."/>
            <person name="Pearson M."/>
            <person name="Priest M."/>
            <person name="Roberts A."/>
            <person name="Saif S."/>
            <person name="Shea T."/>
            <person name="Sykes S."/>
            <person name="Wortman J."/>
            <person name="Nusbaum C."/>
            <person name="Birren B."/>
        </authorList>
    </citation>
    <scope>NUCLEOTIDE SEQUENCE [LARGE SCALE GENOMIC DNA]</scope>
    <source>
        <strain evidence="1 2">CIP 110305</strain>
    </source>
</reference>
<dbReference type="AlphaFoldDB" id="S3NN54"/>
<dbReference type="OrthoDB" id="9916294at2"/>
<dbReference type="RefSeq" id="WP_016655057.1">
    <property type="nucleotide sequence ID" value="NZ_KE340351.1"/>
</dbReference>
<organism evidence="1 2">
    <name type="scientific">Acinetobacter rudis CIP 110305</name>
    <dbReference type="NCBI Taxonomy" id="421052"/>
    <lineage>
        <taxon>Bacteria</taxon>
        <taxon>Pseudomonadati</taxon>
        <taxon>Pseudomonadota</taxon>
        <taxon>Gammaproteobacteria</taxon>
        <taxon>Moraxellales</taxon>
        <taxon>Moraxellaceae</taxon>
        <taxon>Acinetobacter</taxon>
    </lineage>
</organism>
<gene>
    <name evidence="1" type="ORF">F945_00626</name>
</gene>
<name>S3NN54_9GAMM</name>